<evidence type="ECO:0000256" key="7">
    <source>
        <dbReference type="SAM" id="MobiDB-lite"/>
    </source>
</evidence>
<feature type="compositionally biased region" description="Basic and acidic residues" evidence="7">
    <location>
        <begin position="1"/>
        <end position="17"/>
    </location>
</feature>
<accession>A0AAV4VQM3</accession>
<sequence>MESKMDNHYNSDGKESDSYLYSHMFDDEDTADASETDRAEQEEEYTEIKEQMYQDKLSNLKRQLQMLHSGNHPDYIKGSKKLEEDYERHRLYMLAWKDVETERVERDHVMERQTAIKEFEIQKAELRENLIADLEEKKKLLEVEKTNMELDSVSLEPRPTITRKLRRRPNDPLPVTDKRRRVVPPLIDYLLDDNDIIEDLKLINENRILSPKRKQIPENNYDGSGSEEDESATQVRIEDGKLYYDKKWFHRGQQVYYEGKEVGNKNSGVINTINFSEIWIKRMSDGNRIRIQLTHLQKGRITLRRRAA</sequence>
<feature type="region of interest" description="Disordered" evidence="7">
    <location>
        <begin position="1"/>
        <end position="46"/>
    </location>
</feature>
<reference evidence="8 9" key="1">
    <citation type="submission" date="2021-06" db="EMBL/GenBank/DDBJ databases">
        <title>Caerostris darwini draft genome.</title>
        <authorList>
            <person name="Kono N."/>
            <person name="Arakawa K."/>
        </authorList>
    </citation>
    <scope>NUCLEOTIDE SEQUENCE [LARGE SCALE GENOMIC DNA]</scope>
</reference>
<dbReference type="Proteomes" id="UP001054837">
    <property type="component" value="Unassembled WGS sequence"/>
</dbReference>
<evidence type="ECO:0000256" key="5">
    <source>
        <dbReference type="ARBA" id="ARBA00023242"/>
    </source>
</evidence>
<dbReference type="GO" id="GO:0005654">
    <property type="term" value="C:nucleoplasm"/>
    <property type="evidence" value="ECO:0007669"/>
    <property type="project" value="UniProtKB-ARBA"/>
</dbReference>
<keyword evidence="3" id="KW-0805">Transcription regulation</keyword>
<evidence type="ECO:0000256" key="1">
    <source>
        <dbReference type="ARBA" id="ARBA00004123"/>
    </source>
</evidence>
<feature type="compositionally biased region" description="Acidic residues" evidence="7">
    <location>
        <begin position="26"/>
        <end position="45"/>
    </location>
</feature>
<name>A0AAV4VQM3_9ARAC</name>
<keyword evidence="4" id="KW-0804">Transcription</keyword>
<comment type="caution">
    <text evidence="8">The sequence shown here is derived from an EMBL/GenBank/DDBJ whole genome shotgun (WGS) entry which is preliminary data.</text>
</comment>
<keyword evidence="5" id="KW-0539">Nucleus</keyword>
<organism evidence="8 9">
    <name type="scientific">Caerostris darwini</name>
    <dbReference type="NCBI Taxonomy" id="1538125"/>
    <lineage>
        <taxon>Eukaryota</taxon>
        <taxon>Metazoa</taxon>
        <taxon>Ecdysozoa</taxon>
        <taxon>Arthropoda</taxon>
        <taxon>Chelicerata</taxon>
        <taxon>Arachnida</taxon>
        <taxon>Araneae</taxon>
        <taxon>Araneomorphae</taxon>
        <taxon>Entelegynae</taxon>
        <taxon>Araneoidea</taxon>
        <taxon>Araneidae</taxon>
        <taxon>Caerostris</taxon>
    </lineage>
</organism>
<dbReference type="EMBL" id="BPLQ01013508">
    <property type="protein sequence ID" value="GIY72632.1"/>
    <property type="molecule type" value="Genomic_DNA"/>
</dbReference>
<keyword evidence="6" id="KW-0175">Coiled coil</keyword>
<evidence type="ECO:0000256" key="4">
    <source>
        <dbReference type="ARBA" id="ARBA00023163"/>
    </source>
</evidence>
<dbReference type="InterPro" id="IPR013907">
    <property type="entry name" value="Sds3"/>
</dbReference>
<dbReference type="Pfam" id="PF08598">
    <property type="entry name" value="Sds3"/>
    <property type="match status" value="1"/>
</dbReference>
<feature type="coiled-coil region" evidence="6">
    <location>
        <begin position="109"/>
        <end position="151"/>
    </location>
</feature>
<dbReference type="AlphaFoldDB" id="A0AAV4VQM3"/>
<dbReference type="PANTHER" id="PTHR21964">
    <property type="entry name" value="BREAST CANCER METASTASIS-SUPPRESSOR 1"/>
    <property type="match status" value="1"/>
</dbReference>
<dbReference type="SMART" id="SM01401">
    <property type="entry name" value="Sds3"/>
    <property type="match status" value="1"/>
</dbReference>
<gene>
    <name evidence="8" type="primary">Suds3</name>
    <name evidence="8" type="ORF">CDAR_215671</name>
</gene>
<evidence type="ECO:0000256" key="6">
    <source>
        <dbReference type="SAM" id="Coils"/>
    </source>
</evidence>
<evidence type="ECO:0000256" key="2">
    <source>
        <dbReference type="ARBA" id="ARBA00022491"/>
    </source>
</evidence>
<comment type="subcellular location">
    <subcellularLocation>
        <location evidence="1">Nucleus</location>
    </subcellularLocation>
</comment>
<dbReference type="GO" id="GO:0010468">
    <property type="term" value="P:regulation of gene expression"/>
    <property type="evidence" value="ECO:0007669"/>
    <property type="project" value="UniProtKB-ARBA"/>
</dbReference>
<evidence type="ECO:0000256" key="3">
    <source>
        <dbReference type="ARBA" id="ARBA00023015"/>
    </source>
</evidence>
<keyword evidence="9" id="KW-1185">Reference proteome</keyword>
<keyword evidence="2" id="KW-0678">Repressor</keyword>
<proteinExistence type="predicted"/>
<evidence type="ECO:0000313" key="9">
    <source>
        <dbReference type="Proteomes" id="UP001054837"/>
    </source>
</evidence>
<feature type="region of interest" description="Disordered" evidence="7">
    <location>
        <begin position="214"/>
        <end position="233"/>
    </location>
</feature>
<protein>
    <submittedName>
        <fullName evidence="8">Sin3 histone deacetylase corepressor complex component SDS3</fullName>
    </submittedName>
</protein>
<evidence type="ECO:0000313" key="8">
    <source>
        <dbReference type="EMBL" id="GIY72632.1"/>
    </source>
</evidence>